<feature type="compositionally biased region" description="Polar residues" evidence="1">
    <location>
        <begin position="1"/>
        <end position="12"/>
    </location>
</feature>
<dbReference type="EMBL" id="PPTA01000003">
    <property type="protein sequence ID" value="TFB04987.1"/>
    <property type="molecule type" value="Genomic_DNA"/>
</dbReference>
<gene>
    <name evidence="2" type="ORF">CCMA1212_003054</name>
</gene>
<evidence type="ECO:0000313" key="3">
    <source>
        <dbReference type="Proteomes" id="UP001642720"/>
    </source>
</evidence>
<comment type="caution">
    <text evidence="2">The sequence shown here is derived from an EMBL/GenBank/DDBJ whole genome shotgun (WGS) entry which is preliminary data.</text>
</comment>
<sequence>MPQLCSNSTTASPDCRLKDSQPRTTDLRDGILFRDTATAHYLPRKLLSIGIDTLINRRHACLPSQRYTIEAGVALTSANYRASATLRLGNEQTPLQFTQNANKQKNLLLQGNTTE</sequence>
<protein>
    <submittedName>
        <fullName evidence="2">Uncharacterized protein</fullName>
    </submittedName>
</protein>
<reference evidence="2 3" key="1">
    <citation type="submission" date="2018-01" db="EMBL/GenBank/DDBJ databases">
        <title>Genome characterization of the sugarcane-associated fungus Trichoderma ghanense CCMA-1212 and their application in lignocelulose bioconversion.</title>
        <authorList>
            <person name="Steindorff A.S."/>
            <person name="Mendes T.D."/>
            <person name="Vilela E.S.D."/>
            <person name="Rodrigues D.S."/>
            <person name="Formighieri E.F."/>
            <person name="Melo I.S."/>
            <person name="Favaro L.C.L."/>
        </authorList>
    </citation>
    <scope>NUCLEOTIDE SEQUENCE [LARGE SCALE GENOMIC DNA]</scope>
    <source>
        <strain evidence="2 3">CCMA-1212</strain>
    </source>
</reference>
<organism evidence="2 3">
    <name type="scientific">Trichoderma ghanense</name>
    <dbReference type="NCBI Taxonomy" id="65468"/>
    <lineage>
        <taxon>Eukaryota</taxon>
        <taxon>Fungi</taxon>
        <taxon>Dikarya</taxon>
        <taxon>Ascomycota</taxon>
        <taxon>Pezizomycotina</taxon>
        <taxon>Sordariomycetes</taxon>
        <taxon>Hypocreomycetidae</taxon>
        <taxon>Hypocreales</taxon>
        <taxon>Hypocreaceae</taxon>
        <taxon>Trichoderma</taxon>
    </lineage>
</organism>
<dbReference type="GeneID" id="300574867"/>
<dbReference type="Proteomes" id="UP001642720">
    <property type="component" value="Unassembled WGS sequence"/>
</dbReference>
<accession>A0ABY2H9I3</accession>
<dbReference type="RefSeq" id="XP_073561188.1">
    <property type="nucleotide sequence ID" value="XM_073700417.1"/>
</dbReference>
<proteinExistence type="predicted"/>
<feature type="region of interest" description="Disordered" evidence="1">
    <location>
        <begin position="1"/>
        <end position="22"/>
    </location>
</feature>
<name>A0ABY2H9I3_9HYPO</name>
<evidence type="ECO:0000256" key="1">
    <source>
        <dbReference type="SAM" id="MobiDB-lite"/>
    </source>
</evidence>
<evidence type="ECO:0000313" key="2">
    <source>
        <dbReference type="EMBL" id="TFB04987.1"/>
    </source>
</evidence>
<keyword evidence="3" id="KW-1185">Reference proteome</keyword>